<dbReference type="InterPro" id="IPR000600">
    <property type="entry name" value="ROK"/>
</dbReference>
<dbReference type="SUPFAM" id="SSF53067">
    <property type="entry name" value="Actin-like ATPase domain"/>
    <property type="match status" value="1"/>
</dbReference>
<sequence>MTQYLGMDIGGTEIKYGLINHDGEINETQRKKTPMDSLDHFIEEIGDIYDAFADEIEGMAISMPGIIHSKTGYAVHGGTLEYIKNMNMVELLESRCPTTIHIENDGKAAALGELWKGYFQGIQNGVILVLGTGIGGGILINGQVLKGTHHSAGEFSFIKTNVDKSDDQDYMFGFQNGLRKLFKTVSKRKDTLLEEIDGHLVFQLAEEGDPVILECLNAYCRTLAVQIFNFQTILDPEKILISGGISKAPLLIELIKKNVAEVFQEKNTELFYAPIIEKSKNGNRANIIGALYNYKLNEGLSF</sequence>
<dbReference type="PANTHER" id="PTHR18964:SF170">
    <property type="entry name" value="SUGAR KINASE"/>
    <property type="match status" value="1"/>
</dbReference>
<proteinExistence type="inferred from homology"/>
<dbReference type="RefSeq" id="WP_058919035.1">
    <property type="nucleotide sequence ID" value="NZ_JBHSQC010000015.1"/>
</dbReference>
<dbReference type="CDD" id="cd24152">
    <property type="entry name" value="ASKHA_NBD_ROK-like"/>
    <property type="match status" value="1"/>
</dbReference>
<dbReference type="PANTHER" id="PTHR18964">
    <property type="entry name" value="ROK (REPRESSOR, ORF, KINASE) FAMILY"/>
    <property type="match status" value="1"/>
</dbReference>
<dbReference type="Pfam" id="PF00480">
    <property type="entry name" value="ROK"/>
    <property type="match status" value="1"/>
</dbReference>
<name>A0ABW4NKE4_9LACT</name>
<evidence type="ECO:0000256" key="1">
    <source>
        <dbReference type="ARBA" id="ARBA00006479"/>
    </source>
</evidence>
<comment type="caution">
    <text evidence="2">The sequence shown here is derived from an EMBL/GenBank/DDBJ whole genome shotgun (WGS) entry which is preliminary data.</text>
</comment>
<organism evidence="2 3">
    <name type="scientific">Carnobacterium antarcticum</name>
    <dbReference type="NCBI Taxonomy" id="2126436"/>
    <lineage>
        <taxon>Bacteria</taxon>
        <taxon>Bacillati</taxon>
        <taxon>Bacillota</taxon>
        <taxon>Bacilli</taxon>
        <taxon>Lactobacillales</taxon>
        <taxon>Carnobacteriaceae</taxon>
        <taxon>Carnobacterium</taxon>
    </lineage>
</organism>
<gene>
    <name evidence="2" type="ORF">ACFSBK_01920</name>
</gene>
<comment type="similarity">
    <text evidence="1">Belongs to the ROK (NagC/XylR) family.</text>
</comment>
<evidence type="ECO:0000313" key="2">
    <source>
        <dbReference type="EMBL" id="MFD1798615.1"/>
    </source>
</evidence>
<dbReference type="EMBL" id="JBHUFF010000008">
    <property type="protein sequence ID" value="MFD1798615.1"/>
    <property type="molecule type" value="Genomic_DNA"/>
</dbReference>
<keyword evidence="3" id="KW-1185">Reference proteome</keyword>
<reference evidence="3" key="1">
    <citation type="journal article" date="2019" name="Int. J. Syst. Evol. Microbiol.">
        <title>The Global Catalogue of Microorganisms (GCM) 10K type strain sequencing project: providing services to taxonomists for standard genome sequencing and annotation.</title>
        <authorList>
            <consortium name="The Broad Institute Genomics Platform"/>
            <consortium name="The Broad Institute Genome Sequencing Center for Infectious Disease"/>
            <person name="Wu L."/>
            <person name="Ma J."/>
        </authorList>
    </citation>
    <scope>NUCLEOTIDE SEQUENCE [LARGE SCALE GENOMIC DNA]</scope>
    <source>
        <strain evidence="3">KCTC 42143</strain>
    </source>
</reference>
<evidence type="ECO:0000313" key="3">
    <source>
        <dbReference type="Proteomes" id="UP001597285"/>
    </source>
</evidence>
<dbReference type="InterPro" id="IPR043129">
    <property type="entry name" value="ATPase_NBD"/>
</dbReference>
<dbReference type="Proteomes" id="UP001597285">
    <property type="component" value="Unassembled WGS sequence"/>
</dbReference>
<accession>A0ABW4NKE4</accession>
<dbReference type="Gene3D" id="3.30.420.40">
    <property type="match status" value="2"/>
</dbReference>
<protein>
    <submittedName>
        <fullName evidence="2">ROK family protein</fullName>
    </submittedName>
</protein>